<proteinExistence type="predicted"/>
<evidence type="ECO:0000256" key="4">
    <source>
        <dbReference type="ARBA" id="ARBA00023002"/>
    </source>
</evidence>
<sequence length="379" mass="41554">MDMPASLRPTQGQLELARAIAEGVDMAGDAVASVPASAYTDPARFEAERARLFGRLPQVIAPSALLDRPNMAVPHDGFGLPLLLTRDKQGQAHVFWNVCRHRGTRLVEGEAPVCASLLVCPYHAWSYRTDGRLTGVPRPETFPGLDKSTHNLVELPSTEAGGLIWFSRQASNFEDAAALAPDFDAFGLAGHHLYRRRIHDVAANWKLIMDAFLESYHVQRLHAPTIGRFFADGITAADRIGKHQRSAVGRAEYLSKIDPHDWPALRGAITFAYQLFPATLLVVSPDYVNVMTMMPRAVDRTLVEDFMLIPAPPGSPEEEDHWAKSWALLDEGTFGGEDFRAAALGQNGLASGAIETLTLGTLETGIRLFHDEVENALTQ</sequence>
<evidence type="ECO:0000256" key="2">
    <source>
        <dbReference type="ARBA" id="ARBA00022714"/>
    </source>
</evidence>
<keyword evidence="6" id="KW-0411">Iron-sulfur</keyword>
<evidence type="ECO:0000256" key="3">
    <source>
        <dbReference type="ARBA" id="ARBA00022723"/>
    </source>
</evidence>
<dbReference type="Gene3D" id="3.90.380.10">
    <property type="entry name" value="Naphthalene 1,2-dioxygenase Alpha Subunit, Chain A, domain 1"/>
    <property type="match status" value="1"/>
</dbReference>
<evidence type="ECO:0000313" key="9">
    <source>
        <dbReference type="Proteomes" id="UP000321249"/>
    </source>
</evidence>
<evidence type="ECO:0000256" key="6">
    <source>
        <dbReference type="ARBA" id="ARBA00023014"/>
    </source>
</evidence>
<dbReference type="PROSITE" id="PS51296">
    <property type="entry name" value="RIESKE"/>
    <property type="match status" value="1"/>
</dbReference>
<dbReference type="GO" id="GO:0051213">
    <property type="term" value="F:dioxygenase activity"/>
    <property type="evidence" value="ECO:0007669"/>
    <property type="project" value="UniProtKB-KW"/>
</dbReference>
<dbReference type="InterPro" id="IPR017941">
    <property type="entry name" value="Rieske_2Fe-2S"/>
</dbReference>
<dbReference type="InterPro" id="IPR015879">
    <property type="entry name" value="Ring_hydroxy_dOase_asu_C_dom"/>
</dbReference>
<keyword evidence="2" id="KW-0001">2Fe-2S</keyword>
<dbReference type="SUPFAM" id="SSF50022">
    <property type="entry name" value="ISP domain"/>
    <property type="match status" value="1"/>
</dbReference>
<dbReference type="PANTHER" id="PTHR43756:SF5">
    <property type="entry name" value="CHOLINE MONOOXYGENASE, CHLOROPLASTIC"/>
    <property type="match status" value="1"/>
</dbReference>
<dbReference type="EMBL" id="VOQQ01000001">
    <property type="protein sequence ID" value="TXC64658.1"/>
    <property type="molecule type" value="Genomic_DNA"/>
</dbReference>
<evidence type="ECO:0000313" key="8">
    <source>
        <dbReference type="EMBL" id="TXC64658.1"/>
    </source>
</evidence>
<evidence type="ECO:0000256" key="1">
    <source>
        <dbReference type="ARBA" id="ARBA00001962"/>
    </source>
</evidence>
<dbReference type="InterPro" id="IPR036922">
    <property type="entry name" value="Rieske_2Fe-2S_sf"/>
</dbReference>
<dbReference type="PRINTS" id="PR00090">
    <property type="entry name" value="RNGDIOXGNASE"/>
</dbReference>
<evidence type="ECO:0000259" key="7">
    <source>
        <dbReference type="PROSITE" id="PS51296"/>
    </source>
</evidence>
<dbReference type="InterPro" id="IPR001663">
    <property type="entry name" value="Rng_hydr_dOase-A"/>
</dbReference>
<dbReference type="SUPFAM" id="SSF55961">
    <property type="entry name" value="Bet v1-like"/>
    <property type="match status" value="1"/>
</dbReference>
<keyword evidence="8" id="KW-0223">Dioxygenase</keyword>
<keyword evidence="5" id="KW-0408">Iron</keyword>
<gene>
    <name evidence="8" type="ORF">FRZ32_13980</name>
</gene>
<organism evidence="8 9">
    <name type="scientific">Allosphingosinicella ginsenosidimutans</name>
    <dbReference type="NCBI Taxonomy" id="1176539"/>
    <lineage>
        <taxon>Bacteria</taxon>
        <taxon>Pseudomonadati</taxon>
        <taxon>Pseudomonadota</taxon>
        <taxon>Alphaproteobacteria</taxon>
        <taxon>Sphingomonadales</taxon>
        <taxon>Sphingomonadaceae</taxon>
        <taxon>Allosphingosinicella</taxon>
    </lineage>
</organism>
<protein>
    <submittedName>
        <fullName evidence="8">Aromatic ring-hydroxylating dioxygenase subunit alpha</fullName>
    </submittedName>
</protein>
<keyword evidence="4" id="KW-0560">Oxidoreductase</keyword>
<feature type="domain" description="Rieske" evidence="7">
    <location>
        <begin position="57"/>
        <end position="166"/>
    </location>
</feature>
<dbReference type="AlphaFoldDB" id="A0A5C6TY40"/>
<dbReference type="CDD" id="cd03469">
    <property type="entry name" value="Rieske_RO_Alpha_N"/>
    <property type="match status" value="1"/>
</dbReference>
<reference evidence="8 9" key="1">
    <citation type="journal article" date="2015" name="J. Microbiol.">
        <title>Sphingosinicella ginsenosidimutans sp. nov., with ginsenoside converting activity.</title>
        <authorList>
            <person name="Kim J.K."/>
            <person name="Kang M.S."/>
            <person name="Park S.C."/>
            <person name="Kim K.M."/>
            <person name="Choi K."/>
            <person name="Yoon M.H."/>
            <person name="Im W.T."/>
        </authorList>
    </citation>
    <scope>NUCLEOTIDE SEQUENCE [LARGE SCALE GENOMIC DNA]</scope>
    <source>
        <strain evidence="8 9">BS-11</strain>
    </source>
</reference>
<comment type="caution">
    <text evidence="8">The sequence shown here is derived from an EMBL/GenBank/DDBJ whole genome shotgun (WGS) entry which is preliminary data.</text>
</comment>
<dbReference type="Pfam" id="PF00355">
    <property type="entry name" value="Rieske"/>
    <property type="match status" value="1"/>
</dbReference>
<evidence type="ECO:0000256" key="5">
    <source>
        <dbReference type="ARBA" id="ARBA00023004"/>
    </source>
</evidence>
<accession>A0A5C6TY40</accession>
<dbReference type="GO" id="GO:0051537">
    <property type="term" value="F:2 iron, 2 sulfur cluster binding"/>
    <property type="evidence" value="ECO:0007669"/>
    <property type="project" value="UniProtKB-KW"/>
</dbReference>
<dbReference type="GO" id="GO:0005506">
    <property type="term" value="F:iron ion binding"/>
    <property type="evidence" value="ECO:0007669"/>
    <property type="project" value="InterPro"/>
</dbReference>
<dbReference type="RefSeq" id="WP_147044081.1">
    <property type="nucleotide sequence ID" value="NZ_BAABIR010000001.1"/>
</dbReference>
<keyword evidence="3" id="KW-0479">Metal-binding</keyword>
<dbReference type="OrthoDB" id="7458380at2"/>
<name>A0A5C6TY40_9SPHN</name>
<dbReference type="Gene3D" id="2.102.10.10">
    <property type="entry name" value="Rieske [2Fe-2S] iron-sulphur domain"/>
    <property type="match status" value="1"/>
</dbReference>
<dbReference type="PANTHER" id="PTHR43756">
    <property type="entry name" value="CHOLINE MONOOXYGENASE, CHLOROPLASTIC"/>
    <property type="match status" value="1"/>
</dbReference>
<dbReference type="Pfam" id="PF00848">
    <property type="entry name" value="Ring_hydroxyl_A"/>
    <property type="match status" value="1"/>
</dbReference>
<keyword evidence="9" id="KW-1185">Reference proteome</keyword>
<comment type="cofactor">
    <cofactor evidence="1">
        <name>Fe cation</name>
        <dbReference type="ChEBI" id="CHEBI:24875"/>
    </cofactor>
</comment>
<dbReference type="Proteomes" id="UP000321249">
    <property type="component" value="Unassembled WGS sequence"/>
</dbReference>